<dbReference type="AlphaFoldDB" id="A0A7V4TYK2"/>
<feature type="transmembrane region" description="Helical" evidence="11">
    <location>
        <begin position="247"/>
        <end position="267"/>
    </location>
</feature>
<evidence type="ECO:0000256" key="11">
    <source>
        <dbReference type="SAM" id="Phobius"/>
    </source>
</evidence>
<dbReference type="CDD" id="cd00400">
    <property type="entry name" value="Voltage_gated_ClC"/>
    <property type="match status" value="1"/>
</dbReference>
<feature type="transmembrane region" description="Helical" evidence="11">
    <location>
        <begin position="76"/>
        <end position="96"/>
    </location>
</feature>
<proteinExistence type="predicted"/>
<dbReference type="PROSITE" id="PS51371">
    <property type="entry name" value="CBS"/>
    <property type="match status" value="2"/>
</dbReference>
<feature type="transmembrane region" description="Helical" evidence="11">
    <location>
        <begin position="207"/>
        <end position="226"/>
    </location>
</feature>
<feature type="transmembrane region" description="Helical" evidence="11">
    <location>
        <begin position="378"/>
        <end position="403"/>
    </location>
</feature>
<dbReference type="InterPro" id="IPR000644">
    <property type="entry name" value="CBS_dom"/>
</dbReference>
<dbReference type="InterPro" id="IPR046342">
    <property type="entry name" value="CBS_dom_sf"/>
</dbReference>
<feature type="domain" description="CBS" evidence="12">
    <location>
        <begin position="529"/>
        <end position="590"/>
    </location>
</feature>
<evidence type="ECO:0000256" key="6">
    <source>
        <dbReference type="ARBA" id="ARBA00023136"/>
    </source>
</evidence>
<feature type="transmembrane region" description="Helical" evidence="11">
    <location>
        <begin position="312"/>
        <end position="333"/>
    </location>
</feature>
<dbReference type="Gene3D" id="3.10.580.10">
    <property type="entry name" value="CBS-domain"/>
    <property type="match status" value="1"/>
</dbReference>
<evidence type="ECO:0000256" key="2">
    <source>
        <dbReference type="ARBA" id="ARBA00022448"/>
    </source>
</evidence>
<feature type="transmembrane region" description="Helical" evidence="11">
    <location>
        <begin position="29"/>
        <end position="56"/>
    </location>
</feature>
<dbReference type="PANTHER" id="PTHR43427">
    <property type="entry name" value="CHLORIDE CHANNEL PROTEIN CLC-E"/>
    <property type="match status" value="1"/>
</dbReference>
<protein>
    <submittedName>
        <fullName evidence="13">Chloride channel protein</fullName>
    </submittedName>
</protein>
<dbReference type="Proteomes" id="UP000885779">
    <property type="component" value="Unassembled WGS sequence"/>
</dbReference>
<feature type="transmembrane region" description="Helical" evidence="11">
    <location>
        <begin position="409"/>
        <end position="429"/>
    </location>
</feature>
<keyword evidence="2" id="KW-0813">Transport</keyword>
<dbReference type="InterPro" id="IPR050368">
    <property type="entry name" value="ClC-type_chloride_channel"/>
</dbReference>
<dbReference type="GO" id="GO:0034707">
    <property type="term" value="C:chloride channel complex"/>
    <property type="evidence" value="ECO:0007669"/>
    <property type="project" value="UniProtKB-KW"/>
</dbReference>
<organism evidence="13">
    <name type="scientific">Caldithrix abyssi</name>
    <dbReference type="NCBI Taxonomy" id="187145"/>
    <lineage>
        <taxon>Bacteria</taxon>
        <taxon>Pseudomonadati</taxon>
        <taxon>Calditrichota</taxon>
        <taxon>Calditrichia</taxon>
        <taxon>Calditrichales</taxon>
        <taxon>Calditrichaceae</taxon>
        <taxon>Caldithrix</taxon>
    </lineage>
</organism>
<evidence type="ECO:0000256" key="3">
    <source>
        <dbReference type="ARBA" id="ARBA00022692"/>
    </source>
</evidence>
<sequence>MSVQIRKRFNTFRGRFLKRLYELNAPGDLYIILLAALIGTFTGFGAYLLNLIVNFVHDILFVYTRQLVGPQYYSDFLRILFPAVGGLAVGLLTFYLSPEVKGHGIPSVMEAIAKSGGYIRKRVSILTSINSGLTIGSGGSAGKEGPIVQIGAAIGSSIGQIFHVSQRRMKILVGCGTAAGLAAVFNAPIAGVVFTIEIILADFSLKAFTPITVASVIATAISHYMIDSSPIFHIPTYSLNSPWEFPIYLVMGLIGGILSVIFIKSLYGVEDFFEDRLKLPLYVKPAIGGLLAGLIGYWYPQVYGFDDSVIHHALLGQAGIMLLLILVFVKILATSFTLGSGNTGGLFTPSLFIGAMYGAFFGNLAAMFFPDIVAPPGAYALVGMGVIVAGTIHAPLSAFLIIFEVTGDYQIILPLMLGAVASTLVANWIEHRSIYTMKLSFLSERIEHGWNMELLQKINITALIRKDADIIRDKTGFNQILDIFMKSRYTTFPVLNDQNKVVGVITLRDLRPILREQQLASFLLAVDIMNENFFVLEPENTLAEALKKMEMDDFELLPVVESQNNMQFLGVVTKDDILKRYLKKDLILTETGS</sequence>
<accession>A0A7V4TYK2</accession>
<evidence type="ECO:0000256" key="5">
    <source>
        <dbReference type="ARBA" id="ARBA00023065"/>
    </source>
</evidence>
<evidence type="ECO:0000313" key="13">
    <source>
        <dbReference type="EMBL" id="HGY54786.1"/>
    </source>
</evidence>
<evidence type="ECO:0000256" key="7">
    <source>
        <dbReference type="ARBA" id="ARBA00023173"/>
    </source>
</evidence>
<dbReference type="SUPFAM" id="SSF54631">
    <property type="entry name" value="CBS-domain pair"/>
    <property type="match status" value="1"/>
</dbReference>
<dbReference type="InterPro" id="IPR001807">
    <property type="entry name" value="ClC"/>
</dbReference>
<dbReference type="PANTHER" id="PTHR43427:SF6">
    <property type="entry name" value="CHLORIDE CHANNEL PROTEIN CLC-E"/>
    <property type="match status" value="1"/>
</dbReference>
<evidence type="ECO:0000256" key="4">
    <source>
        <dbReference type="ARBA" id="ARBA00022989"/>
    </source>
</evidence>
<dbReference type="InterPro" id="IPR014743">
    <property type="entry name" value="Cl-channel_core"/>
</dbReference>
<dbReference type="GO" id="GO:0005254">
    <property type="term" value="F:chloride channel activity"/>
    <property type="evidence" value="ECO:0007669"/>
    <property type="project" value="UniProtKB-KW"/>
</dbReference>
<feature type="transmembrane region" description="Helical" evidence="11">
    <location>
        <begin position="171"/>
        <end position="201"/>
    </location>
</feature>
<dbReference type="PRINTS" id="PR00762">
    <property type="entry name" value="CLCHANNEL"/>
</dbReference>
<keyword evidence="6 11" id="KW-0472">Membrane</keyword>
<keyword evidence="3 11" id="KW-0812">Transmembrane</keyword>
<evidence type="ECO:0000256" key="10">
    <source>
        <dbReference type="PROSITE-ProRule" id="PRU00703"/>
    </source>
</evidence>
<evidence type="ECO:0000256" key="1">
    <source>
        <dbReference type="ARBA" id="ARBA00004141"/>
    </source>
</evidence>
<reference evidence="13" key="1">
    <citation type="journal article" date="2020" name="mSystems">
        <title>Genome- and Community-Level Interaction Insights into Carbon Utilization and Element Cycling Functions of Hydrothermarchaeota in Hydrothermal Sediment.</title>
        <authorList>
            <person name="Zhou Z."/>
            <person name="Liu Y."/>
            <person name="Xu W."/>
            <person name="Pan J."/>
            <person name="Luo Z.H."/>
            <person name="Li M."/>
        </authorList>
    </citation>
    <scope>NUCLEOTIDE SEQUENCE [LARGE SCALE GENOMIC DNA]</scope>
    <source>
        <strain evidence="13">HyVt-577</strain>
    </source>
</reference>
<dbReference type="EMBL" id="DRQG01000031">
    <property type="protein sequence ID" value="HGY54786.1"/>
    <property type="molecule type" value="Genomic_DNA"/>
</dbReference>
<keyword evidence="9" id="KW-0407">Ion channel</keyword>
<dbReference type="SMART" id="SM00116">
    <property type="entry name" value="CBS"/>
    <property type="match status" value="2"/>
</dbReference>
<feature type="transmembrane region" description="Helical" evidence="11">
    <location>
        <begin position="345"/>
        <end position="366"/>
    </location>
</feature>
<keyword evidence="5" id="KW-0406">Ion transport</keyword>
<feature type="transmembrane region" description="Helical" evidence="11">
    <location>
        <begin position="279"/>
        <end position="300"/>
    </location>
</feature>
<comment type="subcellular location">
    <subcellularLocation>
        <location evidence="1">Membrane</location>
        <topology evidence="1">Multi-pass membrane protein</topology>
    </subcellularLocation>
</comment>
<evidence type="ECO:0000256" key="9">
    <source>
        <dbReference type="ARBA" id="ARBA00023303"/>
    </source>
</evidence>
<evidence type="ECO:0000256" key="8">
    <source>
        <dbReference type="ARBA" id="ARBA00023214"/>
    </source>
</evidence>
<feature type="domain" description="CBS" evidence="12">
    <location>
        <begin position="464"/>
        <end position="521"/>
    </location>
</feature>
<comment type="caution">
    <text evidence="13">The sequence shown here is derived from an EMBL/GenBank/DDBJ whole genome shotgun (WGS) entry which is preliminary data.</text>
</comment>
<keyword evidence="4 11" id="KW-1133">Transmembrane helix</keyword>
<dbReference type="Pfam" id="PF00654">
    <property type="entry name" value="Voltage_CLC"/>
    <property type="match status" value="1"/>
</dbReference>
<evidence type="ECO:0000259" key="12">
    <source>
        <dbReference type="PROSITE" id="PS51371"/>
    </source>
</evidence>
<dbReference type="Pfam" id="PF00571">
    <property type="entry name" value="CBS"/>
    <property type="match status" value="2"/>
</dbReference>
<keyword evidence="7" id="KW-0869">Chloride channel</keyword>
<keyword evidence="8" id="KW-0868">Chloride</keyword>
<keyword evidence="10" id="KW-0129">CBS domain</keyword>
<dbReference type="SUPFAM" id="SSF81340">
    <property type="entry name" value="Clc chloride channel"/>
    <property type="match status" value="1"/>
</dbReference>
<dbReference type="Gene3D" id="1.10.3080.10">
    <property type="entry name" value="Clc chloride channel"/>
    <property type="match status" value="1"/>
</dbReference>
<name>A0A7V4TYK2_CALAY</name>
<gene>
    <name evidence="13" type="ORF">ENK44_03700</name>
</gene>